<keyword evidence="2" id="KW-0479">Metal-binding</keyword>
<dbReference type="EMBL" id="JBHUOP010000002">
    <property type="protein sequence ID" value="MFD2839734.1"/>
    <property type="molecule type" value="Genomic_DNA"/>
</dbReference>
<name>A0ABW5XDB4_9MICO</name>
<sequence>MARFAAFLDACVLVPITTCDTLLRMAGAGAFRPLWSEEVFDEAQRALGRIHPDIDSNRFRSRFRSMSLSFEDAMVTGWEPLVASIRLPDENDRHVVAAALVGRADAIVTENTDDFPAEVLEPLGLIALKLDEFLLDQFDLAPDAALGVIEEQSAAMINPPVDVQVLLERLSRSGAPRFAEKIREQIARSD</sequence>
<evidence type="ECO:0000313" key="8">
    <source>
        <dbReference type="Proteomes" id="UP001597391"/>
    </source>
</evidence>
<evidence type="ECO:0000256" key="2">
    <source>
        <dbReference type="ARBA" id="ARBA00022723"/>
    </source>
</evidence>
<dbReference type="Pfam" id="PF13470">
    <property type="entry name" value="PIN_3"/>
    <property type="match status" value="1"/>
</dbReference>
<evidence type="ECO:0000259" key="5">
    <source>
        <dbReference type="Pfam" id="PF13470"/>
    </source>
</evidence>
<feature type="domain" description="PIN" evidence="5">
    <location>
        <begin position="7"/>
        <end position="113"/>
    </location>
</feature>
<organism evidence="7 8">
    <name type="scientific">Populibacterium corticicola</name>
    <dbReference type="NCBI Taxonomy" id="1812826"/>
    <lineage>
        <taxon>Bacteria</taxon>
        <taxon>Bacillati</taxon>
        <taxon>Actinomycetota</taxon>
        <taxon>Actinomycetes</taxon>
        <taxon>Micrococcales</taxon>
        <taxon>Jonesiaceae</taxon>
        <taxon>Populibacterium</taxon>
    </lineage>
</organism>
<reference evidence="8" key="1">
    <citation type="journal article" date="2019" name="Int. J. Syst. Evol. Microbiol.">
        <title>The Global Catalogue of Microorganisms (GCM) 10K type strain sequencing project: providing services to taxonomists for standard genome sequencing and annotation.</title>
        <authorList>
            <consortium name="The Broad Institute Genomics Platform"/>
            <consortium name="The Broad Institute Genome Sequencing Center for Infectious Disease"/>
            <person name="Wu L."/>
            <person name="Ma J."/>
        </authorList>
    </citation>
    <scope>NUCLEOTIDE SEQUENCE [LARGE SCALE GENOMIC DNA]</scope>
    <source>
        <strain evidence="8">KCTC 33576</strain>
    </source>
</reference>
<keyword evidence="1" id="KW-0540">Nuclease</keyword>
<evidence type="ECO:0000259" key="6">
    <source>
        <dbReference type="Pfam" id="PF26343"/>
    </source>
</evidence>
<comment type="caution">
    <text evidence="7">The sequence shown here is derived from an EMBL/GenBank/DDBJ whole genome shotgun (WGS) entry which is preliminary data.</text>
</comment>
<evidence type="ECO:0000256" key="4">
    <source>
        <dbReference type="ARBA" id="ARBA00022842"/>
    </source>
</evidence>
<keyword evidence="3" id="KW-0378">Hydrolase</keyword>
<evidence type="ECO:0000256" key="1">
    <source>
        <dbReference type="ARBA" id="ARBA00022722"/>
    </source>
</evidence>
<dbReference type="InterPro" id="IPR058652">
    <property type="entry name" value="VapC50_C"/>
</dbReference>
<evidence type="ECO:0000256" key="3">
    <source>
        <dbReference type="ARBA" id="ARBA00022801"/>
    </source>
</evidence>
<proteinExistence type="predicted"/>
<dbReference type="Pfam" id="PF26343">
    <property type="entry name" value="VapC50_C"/>
    <property type="match status" value="1"/>
</dbReference>
<dbReference type="InterPro" id="IPR002716">
    <property type="entry name" value="PIN_dom"/>
</dbReference>
<feature type="domain" description="VapC50 C-terminal" evidence="6">
    <location>
        <begin position="131"/>
        <end position="184"/>
    </location>
</feature>
<gene>
    <name evidence="7" type="ORF">ACFSYH_04020</name>
</gene>
<protein>
    <submittedName>
        <fullName evidence="7">PIN domain-containing protein</fullName>
    </submittedName>
</protein>
<dbReference type="Proteomes" id="UP001597391">
    <property type="component" value="Unassembled WGS sequence"/>
</dbReference>
<accession>A0ABW5XDB4</accession>
<keyword evidence="4" id="KW-0460">Magnesium</keyword>
<evidence type="ECO:0000313" key="7">
    <source>
        <dbReference type="EMBL" id="MFD2839734.1"/>
    </source>
</evidence>
<dbReference type="RefSeq" id="WP_377465282.1">
    <property type="nucleotide sequence ID" value="NZ_JBHUOP010000002.1"/>
</dbReference>
<keyword evidence="8" id="KW-1185">Reference proteome</keyword>